<keyword evidence="4 7" id="KW-0689">Ribosomal protein</keyword>
<keyword evidence="5 7" id="KW-0687">Ribonucleoprotein</keyword>
<dbReference type="Gene3D" id="4.10.830.30">
    <property type="entry name" value="Ribosomal protein L31"/>
    <property type="match status" value="1"/>
</dbReference>
<dbReference type="AlphaFoldDB" id="A0A1G2KUB2"/>
<dbReference type="GO" id="GO:0005840">
    <property type="term" value="C:ribosome"/>
    <property type="evidence" value="ECO:0007669"/>
    <property type="project" value="UniProtKB-KW"/>
</dbReference>
<dbReference type="GO" id="GO:1990904">
    <property type="term" value="C:ribonucleoprotein complex"/>
    <property type="evidence" value="ECO:0007669"/>
    <property type="project" value="UniProtKB-KW"/>
</dbReference>
<dbReference type="PROSITE" id="PS01143">
    <property type="entry name" value="RIBOSOMAL_L31"/>
    <property type="match status" value="1"/>
</dbReference>
<dbReference type="Pfam" id="PF01197">
    <property type="entry name" value="Ribosomal_L31"/>
    <property type="match status" value="1"/>
</dbReference>
<accession>A0A1G2KUB2</accession>
<dbReference type="InterPro" id="IPR002150">
    <property type="entry name" value="Ribosomal_bL31"/>
</dbReference>
<evidence type="ECO:0000256" key="3">
    <source>
        <dbReference type="ARBA" id="ARBA00022884"/>
    </source>
</evidence>
<dbReference type="PRINTS" id="PR01249">
    <property type="entry name" value="RIBOSOMALL31"/>
</dbReference>
<dbReference type="NCBIfam" id="TIGR00105">
    <property type="entry name" value="L31"/>
    <property type="match status" value="1"/>
</dbReference>
<dbReference type="Proteomes" id="UP000177177">
    <property type="component" value="Unassembled WGS sequence"/>
</dbReference>
<feature type="binding site" evidence="7">
    <location>
        <position position="39"/>
    </location>
    <ligand>
        <name>Zn(2+)</name>
        <dbReference type="ChEBI" id="CHEBI:29105"/>
    </ligand>
</feature>
<feature type="binding site" evidence="7">
    <location>
        <position position="18"/>
    </location>
    <ligand>
        <name>Zn(2+)</name>
        <dbReference type="ChEBI" id="CHEBI:29105"/>
    </ligand>
</feature>
<evidence type="ECO:0000256" key="7">
    <source>
        <dbReference type="HAMAP-Rule" id="MF_00501"/>
    </source>
</evidence>
<dbReference type="GO" id="GO:0046872">
    <property type="term" value="F:metal ion binding"/>
    <property type="evidence" value="ECO:0007669"/>
    <property type="project" value="UniProtKB-KW"/>
</dbReference>
<keyword evidence="7" id="KW-0479">Metal-binding</keyword>
<evidence type="ECO:0000256" key="6">
    <source>
        <dbReference type="ARBA" id="ARBA00035687"/>
    </source>
</evidence>
<evidence type="ECO:0000313" key="9">
    <source>
        <dbReference type="Proteomes" id="UP000177177"/>
    </source>
</evidence>
<dbReference type="InterPro" id="IPR042105">
    <property type="entry name" value="Ribosomal_bL31_sf"/>
</dbReference>
<reference evidence="8 9" key="1">
    <citation type="journal article" date="2016" name="Nat. Commun.">
        <title>Thousands of microbial genomes shed light on interconnected biogeochemical processes in an aquifer system.</title>
        <authorList>
            <person name="Anantharaman K."/>
            <person name="Brown C.T."/>
            <person name="Hug L.A."/>
            <person name="Sharon I."/>
            <person name="Castelle C.J."/>
            <person name="Probst A.J."/>
            <person name="Thomas B.C."/>
            <person name="Singh A."/>
            <person name="Wilkins M.J."/>
            <person name="Karaoz U."/>
            <person name="Brodie E.L."/>
            <person name="Williams K.H."/>
            <person name="Hubbard S.S."/>
            <person name="Banfield J.F."/>
        </authorList>
    </citation>
    <scope>NUCLEOTIDE SEQUENCE [LARGE SCALE GENOMIC DNA]</scope>
</reference>
<comment type="caution">
    <text evidence="8">The sequence shown here is derived from an EMBL/GenBank/DDBJ whole genome shotgun (WGS) entry which is preliminary data.</text>
</comment>
<keyword evidence="7" id="KW-0862">Zinc</keyword>
<keyword evidence="3 7" id="KW-0694">RNA-binding</keyword>
<proteinExistence type="inferred from homology"/>
<sequence length="68" mass="7572">MKTDIHPSYHQATVKCACGNAFTIGSTKKELEVEICSQCHPFYTGGSKIVDAAGRVERFKQRLAKKKK</sequence>
<dbReference type="PANTHER" id="PTHR33280:SF1">
    <property type="entry name" value="LARGE RIBOSOMAL SUBUNIT PROTEIN BL31C"/>
    <property type="match status" value="1"/>
</dbReference>
<comment type="subunit">
    <text evidence="7">Part of the 50S ribosomal subunit.</text>
</comment>
<gene>
    <name evidence="7" type="primary">rpmE</name>
    <name evidence="8" type="ORF">A3C92_00605</name>
</gene>
<dbReference type="GO" id="GO:0006412">
    <property type="term" value="P:translation"/>
    <property type="evidence" value="ECO:0007669"/>
    <property type="project" value="UniProtKB-UniRule"/>
</dbReference>
<dbReference type="SUPFAM" id="SSF143800">
    <property type="entry name" value="L28p-like"/>
    <property type="match status" value="1"/>
</dbReference>
<dbReference type="PANTHER" id="PTHR33280">
    <property type="entry name" value="50S RIBOSOMAL PROTEIN L31, CHLOROPLASTIC"/>
    <property type="match status" value="1"/>
</dbReference>
<protein>
    <recommendedName>
        <fullName evidence="6 7">Large ribosomal subunit protein bL31</fullName>
    </recommendedName>
</protein>
<evidence type="ECO:0000256" key="2">
    <source>
        <dbReference type="ARBA" id="ARBA00022730"/>
    </source>
</evidence>
<organism evidence="8 9">
    <name type="scientific">Candidatus Sungbacteria bacterium RIFCSPHIGHO2_02_FULL_53_17</name>
    <dbReference type="NCBI Taxonomy" id="1802275"/>
    <lineage>
        <taxon>Bacteria</taxon>
        <taxon>Candidatus Sungiibacteriota</taxon>
    </lineage>
</organism>
<dbReference type="GO" id="GO:0003735">
    <property type="term" value="F:structural constituent of ribosome"/>
    <property type="evidence" value="ECO:0007669"/>
    <property type="project" value="InterPro"/>
</dbReference>
<name>A0A1G2KUB2_9BACT</name>
<evidence type="ECO:0000313" key="8">
    <source>
        <dbReference type="EMBL" id="OHA03055.1"/>
    </source>
</evidence>
<dbReference type="GO" id="GO:0019843">
    <property type="term" value="F:rRNA binding"/>
    <property type="evidence" value="ECO:0007669"/>
    <property type="project" value="UniProtKB-KW"/>
</dbReference>
<comment type="similarity">
    <text evidence="1 7">Belongs to the bacterial ribosomal protein bL31 family. Type A subfamily.</text>
</comment>
<evidence type="ECO:0000256" key="5">
    <source>
        <dbReference type="ARBA" id="ARBA00023274"/>
    </source>
</evidence>
<evidence type="ECO:0000256" key="4">
    <source>
        <dbReference type="ARBA" id="ARBA00022980"/>
    </source>
</evidence>
<feature type="binding site" evidence="7">
    <location>
        <position position="16"/>
    </location>
    <ligand>
        <name>Zn(2+)</name>
        <dbReference type="ChEBI" id="CHEBI:29105"/>
    </ligand>
</feature>
<keyword evidence="2 7" id="KW-0699">rRNA-binding</keyword>
<dbReference type="InterPro" id="IPR034704">
    <property type="entry name" value="Ribosomal_bL28/bL31-like_sf"/>
</dbReference>
<evidence type="ECO:0000256" key="1">
    <source>
        <dbReference type="ARBA" id="ARBA00009296"/>
    </source>
</evidence>
<dbReference type="NCBIfam" id="NF001809">
    <property type="entry name" value="PRK00528.1"/>
    <property type="match status" value="1"/>
</dbReference>
<dbReference type="NCBIfam" id="NF000612">
    <property type="entry name" value="PRK00019.1"/>
    <property type="match status" value="1"/>
</dbReference>
<dbReference type="InterPro" id="IPR027491">
    <property type="entry name" value="Ribosomal_bL31_A"/>
</dbReference>
<feature type="binding site" evidence="7">
    <location>
        <position position="36"/>
    </location>
    <ligand>
        <name>Zn(2+)</name>
        <dbReference type="ChEBI" id="CHEBI:29105"/>
    </ligand>
</feature>
<comment type="function">
    <text evidence="7">Binds the 23S rRNA.</text>
</comment>
<dbReference type="HAMAP" id="MF_00501">
    <property type="entry name" value="Ribosomal_bL31_1"/>
    <property type="match status" value="1"/>
</dbReference>
<comment type="cofactor">
    <cofactor evidence="7">
        <name>Zn(2+)</name>
        <dbReference type="ChEBI" id="CHEBI:29105"/>
    </cofactor>
    <text evidence="7">Binds 1 zinc ion per subunit.</text>
</comment>
<dbReference type="EMBL" id="MHQN01000025">
    <property type="protein sequence ID" value="OHA03055.1"/>
    <property type="molecule type" value="Genomic_DNA"/>
</dbReference>